<dbReference type="SUPFAM" id="SSF55729">
    <property type="entry name" value="Acyl-CoA N-acyltransferases (Nat)"/>
    <property type="match status" value="2"/>
</dbReference>
<dbReference type="GO" id="GO:0016747">
    <property type="term" value="F:acyltransferase activity, transferring groups other than amino-acyl groups"/>
    <property type="evidence" value="ECO:0007669"/>
    <property type="project" value="InterPro"/>
</dbReference>
<keyword evidence="2" id="KW-0808">Transferase</keyword>
<proteinExistence type="predicted"/>
<feature type="domain" description="N-acetyltransferase" evidence="1">
    <location>
        <begin position="7"/>
        <end position="165"/>
    </location>
</feature>
<dbReference type="AlphaFoldDB" id="A0A7K0K179"/>
<name>A0A7K0K179_9ACTO</name>
<feature type="domain" description="N-acetyltransferase" evidence="1">
    <location>
        <begin position="164"/>
        <end position="322"/>
    </location>
</feature>
<sequence length="332" mass="37306">MPETPGLVWEPLQPENRDDLIRLIAEMERIDNPPYRTSAEEVDQIFAVTYAGLGGWDQDSQLVAYAIVRLVETNGYQAICSGGVGVNWRKRGVGTEIFQWEVATARKMLADKPRPAQIVCFVDRSSSNISGWMYTFGFEKKHSFLELRRDLNEPIPEIEPGQYLKIVPWSETFDDRVRRAHNELMELTSGSPAQDMESWTSNRPFFAPEWSFIALDKSSDVAEVAGYLLSARYEQDWEALGWKEGYTEILGVLPDYAESKVAQALLSRTLNTYRDSGMAFAAVGLAEENPTEVAKLYTSFGYQATGGSTMWVVDLKDKPTLEDIAEANQSAA</sequence>
<dbReference type="Proteomes" id="UP000442535">
    <property type="component" value="Unassembled WGS sequence"/>
</dbReference>
<dbReference type="EMBL" id="VUMY01000001">
    <property type="protein sequence ID" value="MST48800.1"/>
    <property type="molecule type" value="Genomic_DNA"/>
</dbReference>
<evidence type="ECO:0000259" key="1">
    <source>
        <dbReference type="PROSITE" id="PS51186"/>
    </source>
</evidence>
<accession>A0A7K0K179</accession>
<comment type="caution">
    <text evidence="2">The sequence shown here is derived from an EMBL/GenBank/DDBJ whole genome shotgun (WGS) entry which is preliminary data.</text>
</comment>
<organism evidence="2 3">
    <name type="scientific">Mobiluncus porci</name>
    <dbReference type="NCBI Taxonomy" id="2652278"/>
    <lineage>
        <taxon>Bacteria</taxon>
        <taxon>Bacillati</taxon>
        <taxon>Actinomycetota</taxon>
        <taxon>Actinomycetes</taxon>
        <taxon>Actinomycetales</taxon>
        <taxon>Actinomycetaceae</taxon>
        <taxon>Mobiluncus</taxon>
    </lineage>
</organism>
<dbReference type="Gene3D" id="3.40.630.30">
    <property type="match status" value="1"/>
</dbReference>
<reference evidence="2 3" key="1">
    <citation type="submission" date="2019-08" db="EMBL/GenBank/DDBJ databases">
        <title>In-depth cultivation of the pig gut microbiome towards novel bacterial diversity and tailored functional studies.</title>
        <authorList>
            <person name="Wylensek D."/>
            <person name="Hitch T.C.A."/>
            <person name="Clavel T."/>
        </authorList>
    </citation>
    <scope>NUCLEOTIDE SEQUENCE [LARGE SCALE GENOMIC DNA]</scope>
    <source>
        <strain evidence="2 3">RF-GAM-744-WT-7</strain>
    </source>
</reference>
<evidence type="ECO:0000313" key="3">
    <source>
        <dbReference type="Proteomes" id="UP000442535"/>
    </source>
</evidence>
<evidence type="ECO:0000313" key="2">
    <source>
        <dbReference type="EMBL" id="MST48800.1"/>
    </source>
</evidence>
<protein>
    <submittedName>
        <fullName evidence="2">N-acetyltransferase</fullName>
    </submittedName>
</protein>
<dbReference type="InterPro" id="IPR000182">
    <property type="entry name" value="GNAT_dom"/>
</dbReference>
<keyword evidence="3" id="KW-1185">Reference proteome</keyword>
<dbReference type="InterPro" id="IPR016181">
    <property type="entry name" value="Acyl_CoA_acyltransferase"/>
</dbReference>
<dbReference type="PROSITE" id="PS51186">
    <property type="entry name" value="GNAT"/>
    <property type="match status" value="2"/>
</dbReference>
<gene>
    <name evidence="2" type="ORF">FYJ63_00740</name>
</gene>